<dbReference type="Gene3D" id="1.25.40.20">
    <property type="entry name" value="Ankyrin repeat-containing domain"/>
    <property type="match status" value="1"/>
</dbReference>
<dbReference type="Pfam" id="PF00023">
    <property type="entry name" value="Ank"/>
    <property type="match status" value="1"/>
</dbReference>
<evidence type="ECO:0000256" key="1">
    <source>
        <dbReference type="PROSITE-ProRule" id="PRU00023"/>
    </source>
</evidence>
<dbReference type="EMBL" id="JAPZBU010000006">
    <property type="protein sequence ID" value="KAJ5396750.1"/>
    <property type="molecule type" value="Genomic_DNA"/>
</dbReference>
<dbReference type="Proteomes" id="UP001147747">
    <property type="component" value="Unassembled WGS sequence"/>
</dbReference>
<dbReference type="InterPro" id="IPR002110">
    <property type="entry name" value="Ankyrin_rpt"/>
</dbReference>
<dbReference type="SUPFAM" id="SSF48403">
    <property type="entry name" value="Ankyrin repeat"/>
    <property type="match status" value="1"/>
</dbReference>
<dbReference type="Pfam" id="PF13637">
    <property type="entry name" value="Ank_4"/>
    <property type="match status" value="1"/>
</dbReference>
<evidence type="ECO:0008006" key="4">
    <source>
        <dbReference type="Google" id="ProtNLM"/>
    </source>
</evidence>
<sequence length="419" mass="47053">MTSCRASAALIPDGVKSMYTSHVKKKTRPSESSITCELKSIIATSTRVFFIIDAFDERSVSDGLVSVRQPFLHQLVSLSVQTGISILAISRPNTEIAAYLQTYVSVEIKPRREDIQSYLDSRIVELPDFVQQRPNLKQCIKSCSFLLVRLYFNLLLDQGNEKRVRNMITKFNSGSQYNVYEHAYSEIVKRIEHQSADVVELAKRTIGWIANAKGPLTVAQLKHALAIEISSHDSYCGGLVFVYELTGTVRLVHYTTQKYFENIWEACFPKFHEIITDSCLTYLSYDAFEENRLQSKVELQGIQSGYPFFAYFESSDVSGRTSLHSAAHYGHATVAKLLLNSSANIETSGRDGQLHYTMVKLLLENGANIESSDERGMTPLKLAARHGHEIVEVGSAIHRSAVYMIYLIGKSHSDLRSKA</sequence>
<name>A0A9X0B9H6_9EURO</name>
<gene>
    <name evidence="2" type="ORF">N7509_004863</name>
</gene>
<dbReference type="PROSITE" id="PS50088">
    <property type="entry name" value="ANK_REPEAT"/>
    <property type="match status" value="1"/>
</dbReference>
<dbReference type="InterPro" id="IPR036770">
    <property type="entry name" value="Ankyrin_rpt-contain_sf"/>
</dbReference>
<protein>
    <recommendedName>
        <fullName evidence="4">NACHT domain-containing protein</fullName>
    </recommendedName>
</protein>
<dbReference type="PRINTS" id="PR01415">
    <property type="entry name" value="ANKYRIN"/>
</dbReference>
<organism evidence="2 3">
    <name type="scientific">Penicillium cosmopolitanum</name>
    <dbReference type="NCBI Taxonomy" id="1131564"/>
    <lineage>
        <taxon>Eukaryota</taxon>
        <taxon>Fungi</taxon>
        <taxon>Dikarya</taxon>
        <taxon>Ascomycota</taxon>
        <taxon>Pezizomycotina</taxon>
        <taxon>Eurotiomycetes</taxon>
        <taxon>Eurotiomycetidae</taxon>
        <taxon>Eurotiales</taxon>
        <taxon>Aspergillaceae</taxon>
        <taxon>Penicillium</taxon>
    </lineage>
</organism>
<feature type="repeat" description="ANK" evidence="1">
    <location>
        <begin position="318"/>
        <end position="350"/>
    </location>
</feature>
<dbReference type="RefSeq" id="XP_056488802.1">
    <property type="nucleotide sequence ID" value="XM_056629500.1"/>
</dbReference>
<dbReference type="PANTHER" id="PTHR10039">
    <property type="entry name" value="AMELOGENIN"/>
    <property type="match status" value="1"/>
</dbReference>
<dbReference type="AlphaFoldDB" id="A0A9X0B9H6"/>
<evidence type="ECO:0000313" key="2">
    <source>
        <dbReference type="EMBL" id="KAJ5396750.1"/>
    </source>
</evidence>
<dbReference type="SMART" id="SM00248">
    <property type="entry name" value="ANK"/>
    <property type="match status" value="2"/>
</dbReference>
<dbReference type="OrthoDB" id="195446at2759"/>
<dbReference type="PANTHER" id="PTHR10039:SF15">
    <property type="entry name" value="NACHT DOMAIN-CONTAINING PROTEIN"/>
    <property type="match status" value="1"/>
</dbReference>
<dbReference type="GeneID" id="81368480"/>
<dbReference type="PROSITE" id="PS50297">
    <property type="entry name" value="ANK_REP_REGION"/>
    <property type="match status" value="1"/>
</dbReference>
<keyword evidence="1" id="KW-0040">ANK repeat</keyword>
<reference evidence="2" key="2">
    <citation type="journal article" date="2023" name="IMA Fungus">
        <title>Comparative genomic study of the Penicillium genus elucidates a diverse pangenome and 15 lateral gene transfer events.</title>
        <authorList>
            <person name="Petersen C."/>
            <person name="Sorensen T."/>
            <person name="Nielsen M.R."/>
            <person name="Sondergaard T.E."/>
            <person name="Sorensen J.L."/>
            <person name="Fitzpatrick D.A."/>
            <person name="Frisvad J.C."/>
            <person name="Nielsen K.L."/>
        </authorList>
    </citation>
    <scope>NUCLEOTIDE SEQUENCE</scope>
    <source>
        <strain evidence="2">IBT 29677</strain>
    </source>
</reference>
<keyword evidence="3" id="KW-1185">Reference proteome</keyword>
<reference evidence="2" key="1">
    <citation type="submission" date="2022-12" db="EMBL/GenBank/DDBJ databases">
        <authorList>
            <person name="Petersen C."/>
        </authorList>
    </citation>
    <scope>NUCLEOTIDE SEQUENCE</scope>
    <source>
        <strain evidence="2">IBT 29677</strain>
    </source>
</reference>
<accession>A0A9X0B9H6</accession>
<proteinExistence type="predicted"/>
<comment type="caution">
    <text evidence="2">The sequence shown here is derived from an EMBL/GenBank/DDBJ whole genome shotgun (WGS) entry which is preliminary data.</text>
</comment>
<evidence type="ECO:0000313" key="3">
    <source>
        <dbReference type="Proteomes" id="UP001147747"/>
    </source>
</evidence>